<keyword evidence="1" id="KW-0812">Transmembrane</keyword>
<organism evidence="2 3">
    <name type="scientific">Rhodocytophaga aerolata</name>
    <dbReference type="NCBI Taxonomy" id="455078"/>
    <lineage>
        <taxon>Bacteria</taxon>
        <taxon>Pseudomonadati</taxon>
        <taxon>Bacteroidota</taxon>
        <taxon>Cytophagia</taxon>
        <taxon>Cytophagales</taxon>
        <taxon>Rhodocytophagaceae</taxon>
        <taxon>Rhodocytophaga</taxon>
    </lineage>
</organism>
<reference evidence="2" key="1">
    <citation type="submission" date="2023-07" db="EMBL/GenBank/DDBJ databases">
        <title>The genome sequence of Rhodocytophaga aerolata KACC 12507.</title>
        <authorList>
            <person name="Zhang X."/>
        </authorList>
    </citation>
    <scope>NUCLEOTIDE SEQUENCE</scope>
    <source>
        <strain evidence="2">KACC 12507</strain>
    </source>
</reference>
<dbReference type="Proteomes" id="UP001168528">
    <property type="component" value="Unassembled WGS sequence"/>
</dbReference>
<evidence type="ECO:0000256" key="1">
    <source>
        <dbReference type="SAM" id="Phobius"/>
    </source>
</evidence>
<feature type="transmembrane region" description="Helical" evidence="1">
    <location>
        <begin position="26"/>
        <end position="49"/>
    </location>
</feature>
<dbReference type="RefSeq" id="WP_302037122.1">
    <property type="nucleotide sequence ID" value="NZ_JAUKPO010000003.1"/>
</dbReference>
<keyword evidence="1" id="KW-1133">Transmembrane helix</keyword>
<comment type="caution">
    <text evidence="2">The sequence shown here is derived from an EMBL/GenBank/DDBJ whole genome shotgun (WGS) entry which is preliminary data.</text>
</comment>
<feature type="transmembrane region" description="Helical" evidence="1">
    <location>
        <begin position="69"/>
        <end position="96"/>
    </location>
</feature>
<protein>
    <submittedName>
        <fullName evidence="2">Uncharacterized protein</fullName>
    </submittedName>
</protein>
<evidence type="ECO:0000313" key="3">
    <source>
        <dbReference type="Proteomes" id="UP001168528"/>
    </source>
</evidence>
<dbReference type="EMBL" id="JAUKPO010000003">
    <property type="protein sequence ID" value="MDO1446327.1"/>
    <property type="molecule type" value="Genomic_DNA"/>
</dbReference>
<sequence>MEKENIFEEVPLESRDINELKSHLQIYLLVLGIIGALISGLIALLAPILPERNGESHIPETGAAYIEEVFYIFLAGMAVFVLLAIWIGSGVMIDIYQNRKLKSRTFITKKYVHKGTNYFEFGTQPVKKLPIKQQLFESFSQGDKVVIEYTRFNEHILKLEKIDSSNSD</sequence>
<name>A0ABT8R2K4_9BACT</name>
<keyword evidence="3" id="KW-1185">Reference proteome</keyword>
<gene>
    <name evidence="2" type="ORF">Q0590_08700</name>
</gene>
<keyword evidence="1" id="KW-0472">Membrane</keyword>
<proteinExistence type="predicted"/>
<evidence type="ECO:0000313" key="2">
    <source>
        <dbReference type="EMBL" id="MDO1446327.1"/>
    </source>
</evidence>
<accession>A0ABT8R2K4</accession>